<accession>A0A062V326</accession>
<evidence type="ECO:0000256" key="5">
    <source>
        <dbReference type="ARBA" id="ARBA00023136"/>
    </source>
</evidence>
<dbReference type="OrthoDB" id="383477at2157"/>
<evidence type="ECO:0000313" key="7">
    <source>
        <dbReference type="EMBL" id="KCZ73456.1"/>
    </source>
</evidence>
<feature type="transmembrane region" description="Helical" evidence="6">
    <location>
        <begin position="85"/>
        <end position="110"/>
    </location>
</feature>
<sequence length="160" mass="16302">MALENAVVGLIQLVIAILLAVVALYIGFSVLRKITKGMNEEKEIASGNVAIGILVASVFIAIGLVVQSGVAGVSIGISNALAGDIFSLIASIIQLILGVVLAIAAIYLAINILDKLTKGIDEFEELKKGNVAVALEMAGVIIAVAIIIQAGVLGITSALI</sequence>
<evidence type="ECO:0000313" key="8">
    <source>
        <dbReference type="Proteomes" id="UP000027153"/>
    </source>
</evidence>
<dbReference type="PATRIC" id="fig|1392998.3.peg.125"/>
<organism evidence="7 8">
    <name type="scientific">Candidatus Methanoperedens nitratireducens</name>
    <dbReference type="NCBI Taxonomy" id="1392998"/>
    <lineage>
        <taxon>Archaea</taxon>
        <taxon>Methanobacteriati</taxon>
        <taxon>Methanobacteriota</taxon>
        <taxon>Stenosarchaea group</taxon>
        <taxon>Methanomicrobia</taxon>
        <taxon>Methanosarcinales</taxon>
        <taxon>ANME-2 cluster</taxon>
        <taxon>Candidatus Methanoperedentaceae</taxon>
        <taxon>Candidatus Methanoperedens</taxon>
    </lineage>
</organism>
<proteinExistence type="predicted"/>
<evidence type="ECO:0000256" key="1">
    <source>
        <dbReference type="ARBA" id="ARBA00004651"/>
    </source>
</evidence>
<dbReference type="Pfam" id="PF03994">
    <property type="entry name" value="DUF350"/>
    <property type="match status" value="1"/>
</dbReference>
<protein>
    <recommendedName>
        <fullName evidence="9">DUF350 domain-containing protein</fullName>
    </recommendedName>
</protein>
<dbReference type="AlphaFoldDB" id="A0A062V326"/>
<comment type="subcellular location">
    <subcellularLocation>
        <location evidence="1">Cell membrane</location>
        <topology evidence="1">Multi-pass membrane protein</topology>
    </subcellularLocation>
</comment>
<dbReference type="InterPro" id="IPR007140">
    <property type="entry name" value="DUF350"/>
</dbReference>
<evidence type="ECO:0000256" key="6">
    <source>
        <dbReference type="SAM" id="Phobius"/>
    </source>
</evidence>
<dbReference type="RefSeq" id="WP_048088927.1">
    <property type="nucleotide sequence ID" value="NZ_JMIY01000001.1"/>
</dbReference>
<dbReference type="Proteomes" id="UP000027153">
    <property type="component" value="Unassembled WGS sequence"/>
</dbReference>
<evidence type="ECO:0008006" key="9">
    <source>
        <dbReference type="Google" id="ProtNLM"/>
    </source>
</evidence>
<keyword evidence="3 6" id="KW-0812">Transmembrane</keyword>
<feature type="transmembrane region" description="Helical" evidence="6">
    <location>
        <begin position="131"/>
        <end position="155"/>
    </location>
</feature>
<comment type="caution">
    <text evidence="7">The sequence shown here is derived from an EMBL/GenBank/DDBJ whole genome shotgun (WGS) entry which is preliminary data.</text>
</comment>
<dbReference type="GO" id="GO:0005886">
    <property type="term" value="C:plasma membrane"/>
    <property type="evidence" value="ECO:0007669"/>
    <property type="project" value="UniProtKB-SubCell"/>
</dbReference>
<evidence type="ECO:0000256" key="4">
    <source>
        <dbReference type="ARBA" id="ARBA00022989"/>
    </source>
</evidence>
<reference evidence="7 8" key="1">
    <citation type="journal article" date="2013" name="Nature">
        <title>Anaerobic oxidation of methane coupled to nitrate reduction in a novel archaeal lineage.</title>
        <authorList>
            <person name="Haroon M.F."/>
            <person name="Hu S."/>
            <person name="Shi Y."/>
            <person name="Imelfort M."/>
            <person name="Keller J."/>
            <person name="Hugenholtz P."/>
            <person name="Yuan Z."/>
            <person name="Tyson G.W."/>
        </authorList>
    </citation>
    <scope>NUCLEOTIDE SEQUENCE [LARGE SCALE GENOMIC DNA]</scope>
    <source>
        <strain evidence="7 8">ANME-2d</strain>
    </source>
</reference>
<gene>
    <name evidence="7" type="ORF">ANME2D_00524</name>
</gene>
<feature type="transmembrane region" description="Helical" evidence="6">
    <location>
        <begin position="49"/>
        <end position="73"/>
    </location>
</feature>
<keyword evidence="8" id="KW-1185">Reference proteome</keyword>
<evidence type="ECO:0000256" key="3">
    <source>
        <dbReference type="ARBA" id="ARBA00022692"/>
    </source>
</evidence>
<feature type="transmembrane region" description="Helical" evidence="6">
    <location>
        <begin position="6"/>
        <end position="28"/>
    </location>
</feature>
<keyword evidence="4 6" id="KW-1133">Transmembrane helix</keyword>
<name>A0A062V326_9EURY</name>
<keyword evidence="2" id="KW-1003">Cell membrane</keyword>
<dbReference type="EMBL" id="JMIY01000001">
    <property type="protein sequence ID" value="KCZ73456.1"/>
    <property type="molecule type" value="Genomic_DNA"/>
</dbReference>
<keyword evidence="5 6" id="KW-0472">Membrane</keyword>
<evidence type="ECO:0000256" key="2">
    <source>
        <dbReference type="ARBA" id="ARBA00022475"/>
    </source>
</evidence>